<feature type="compositionally biased region" description="Polar residues" evidence="1">
    <location>
        <begin position="149"/>
        <end position="169"/>
    </location>
</feature>
<proteinExistence type="predicted"/>
<feature type="region of interest" description="Disordered" evidence="1">
    <location>
        <begin position="338"/>
        <end position="359"/>
    </location>
</feature>
<protein>
    <submittedName>
        <fullName evidence="2">Uncharacterized protein</fullName>
    </submittedName>
</protein>
<evidence type="ECO:0000313" key="3">
    <source>
        <dbReference type="Proteomes" id="UP001447188"/>
    </source>
</evidence>
<sequence>MSPDAAKGHKNLKSPEDHLISLQGTRCNLKTSSNESCNYDCSPKEKRSRLATWKYKKFHTFSSRKGQPESQLDLGKGEVGVINLETGKLKKSPSVLFRLWSSVTSEQASEVNGTRGQPQTGDIPIPADQQASAHPRQVLLTETGRVQKGRQQVPQQDRLQGMQPGNTVGNAPECNIVTSSRLEASMVGNTGKIFDDRIKQGGIPVAEFSESQRIRKIYPVLSSDDIRIPRSGVRSTKELGVSWGKSVQEYAGSLGHVCHSGDRPVSDIFRSGSSDYSGFGYTEAGVPTLSSLKMKLGYGEESVDPSLVADWDIAVRMMEEFSKTDRKLKRAGAIKVKRNNEGGTDPTKDEIGRSFSNGRGAKWINDGGTRLTEVMLEDLENEDDESKIYSSLESLGYEPSG</sequence>
<dbReference type="Proteomes" id="UP001447188">
    <property type="component" value="Unassembled WGS sequence"/>
</dbReference>
<evidence type="ECO:0000313" key="2">
    <source>
        <dbReference type="EMBL" id="KAL0635306.1"/>
    </source>
</evidence>
<organism evidence="2 3">
    <name type="scientific">Discina gigas</name>
    <dbReference type="NCBI Taxonomy" id="1032678"/>
    <lineage>
        <taxon>Eukaryota</taxon>
        <taxon>Fungi</taxon>
        <taxon>Dikarya</taxon>
        <taxon>Ascomycota</taxon>
        <taxon>Pezizomycotina</taxon>
        <taxon>Pezizomycetes</taxon>
        <taxon>Pezizales</taxon>
        <taxon>Discinaceae</taxon>
        <taxon>Discina</taxon>
    </lineage>
</organism>
<feature type="region of interest" description="Disordered" evidence="1">
    <location>
        <begin position="108"/>
        <end position="172"/>
    </location>
</feature>
<keyword evidence="3" id="KW-1185">Reference proteome</keyword>
<reference evidence="2 3" key="1">
    <citation type="submission" date="2024-02" db="EMBL/GenBank/DDBJ databases">
        <title>Discinaceae phylogenomics.</title>
        <authorList>
            <person name="Dirks A.C."/>
            <person name="James T.Y."/>
        </authorList>
    </citation>
    <scope>NUCLEOTIDE SEQUENCE [LARGE SCALE GENOMIC DNA]</scope>
    <source>
        <strain evidence="2 3">ACD0624</strain>
    </source>
</reference>
<accession>A0ABR3GIA7</accession>
<comment type="caution">
    <text evidence="2">The sequence shown here is derived from an EMBL/GenBank/DDBJ whole genome shotgun (WGS) entry which is preliminary data.</text>
</comment>
<gene>
    <name evidence="2" type="ORF">Q9L58_005794</name>
</gene>
<name>A0ABR3GIA7_9PEZI</name>
<dbReference type="EMBL" id="JBBBZM010000073">
    <property type="protein sequence ID" value="KAL0635306.1"/>
    <property type="molecule type" value="Genomic_DNA"/>
</dbReference>
<evidence type="ECO:0000256" key="1">
    <source>
        <dbReference type="SAM" id="MobiDB-lite"/>
    </source>
</evidence>
<feature type="compositionally biased region" description="Polar residues" evidence="1">
    <location>
        <begin position="108"/>
        <end position="120"/>
    </location>
</feature>